<proteinExistence type="predicted"/>
<evidence type="ECO:0000256" key="1">
    <source>
        <dbReference type="SAM" id="SignalP"/>
    </source>
</evidence>
<keyword evidence="2" id="KW-0418">Kinase</keyword>
<dbReference type="RefSeq" id="WP_176570059.1">
    <property type="nucleotide sequence ID" value="NZ_CP056030.1"/>
</dbReference>
<protein>
    <submittedName>
        <fullName evidence="2">3-phosphoglycerate kinase</fullName>
    </submittedName>
</protein>
<dbReference type="GO" id="GO:0016301">
    <property type="term" value="F:kinase activity"/>
    <property type="evidence" value="ECO:0007669"/>
    <property type="project" value="UniProtKB-KW"/>
</dbReference>
<keyword evidence="2" id="KW-0808">Transferase</keyword>
<gene>
    <name evidence="2" type="ORF">HWQ56_06465</name>
</gene>
<keyword evidence="1" id="KW-0732">Signal</keyword>
<evidence type="ECO:0000313" key="2">
    <source>
        <dbReference type="EMBL" id="QKZ03450.1"/>
    </source>
</evidence>
<name>A0A7D5HBV7_9PSED</name>
<organism evidence="2 3">
    <name type="scientific">Pseudomonas eucalypticola</name>
    <dbReference type="NCBI Taxonomy" id="2599595"/>
    <lineage>
        <taxon>Bacteria</taxon>
        <taxon>Pseudomonadati</taxon>
        <taxon>Pseudomonadota</taxon>
        <taxon>Gammaproteobacteria</taxon>
        <taxon>Pseudomonadales</taxon>
        <taxon>Pseudomonadaceae</taxon>
        <taxon>Pseudomonas</taxon>
    </lineage>
</organism>
<feature type="chain" id="PRO_5028838268" evidence="1">
    <location>
        <begin position="19"/>
        <end position="104"/>
    </location>
</feature>
<accession>A0A7D5HBV7</accession>
<dbReference type="AlphaFoldDB" id="A0A7D5HBV7"/>
<reference evidence="2 3" key="1">
    <citation type="submission" date="2020-06" db="EMBL/GenBank/DDBJ databases">
        <title>Pseudomonas eucalypticola sp. nov., an endophyte of Eucalyptus dunnii leaves with biocontrol ability of eucalyptus leaf blight.</title>
        <authorList>
            <person name="Liu Y."/>
            <person name="Song Z."/>
            <person name="Zeng H."/>
            <person name="Lu M."/>
            <person name="Wang X."/>
            <person name="Lian X."/>
            <person name="Zhang Q."/>
        </authorList>
    </citation>
    <scope>NUCLEOTIDE SEQUENCE [LARGE SCALE GENOMIC DNA]</scope>
    <source>
        <strain evidence="2 3">NP-1</strain>
    </source>
</reference>
<keyword evidence="3" id="KW-1185">Reference proteome</keyword>
<dbReference type="EMBL" id="CP056030">
    <property type="protein sequence ID" value="QKZ03450.1"/>
    <property type="molecule type" value="Genomic_DNA"/>
</dbReference>
<dbReference type="KEGG" id="pez:HWQ56_06465"/>
<feature type="signal peptide" evidence="1">
    <location>
        <begin position="1"/>
        <end position="18"/>
    </location>
</feature>
<sequence>MKSCCALLLTLLPFTAFAYPIEVEKHLAGTGISFTTDDTAGDMGAITLRNDGPQAAQCTVEFRNGPEAPRVRRASVEPGKSATVLQRFNRDILKLRLKVTCEAS</sequence>
<evidence type="ECO:0000313" key="3">
    <source>
        <dbReference type="Proteomes" id="UP000509568"/>
    </source>
</evidence>
<dbReference type="Proteomes" id="UP000509568">
    <property type="component" value="Chromosome"/>
</dbReference>